<protein>
    <recommendedName>
        <fullName evidence="4">Secreted protein</fullName>
    </recommendedName>
</protein>
<feature type="chain" id="PRO_5040845967" description="Secreted protein" evidence="1">
    <location>
        <begin position="19"/>
        <end position="96"/>
    </location>
</feature>
<dbReference type="Proteomes" id="UP001152607">
    <property type="component" value="Unassembled WGS sequence"/>
</dbReference>
<reference evidence="2" key="1">
    <citation type="submission" date="2023-01" db="EMBL/GenBank/DDBJ databases">
        <authorList>
            <person name="Van Ghelder C."/>
            <person name="Rancurel C."/>
        </authorList>
    </citation>
    <scope>NUCLEOTIDE SEQUENCE</scope>
    <source>
        <strain evidence="2">CNCM I-4278</strain>
    </source>
</reference>
<comment type="caution">
    <text evidence="2">The sequence shown here is derived from an EMBL/GenBank/DDBJ whole genome shotgun (WGS) entry which is preliminary data.</text>
</comment>
<name>A0A9W4XFB8_9PLEO</name>
<evidence type="ECO:0008006" key="4">
    <source>
        <dbReference type="Google" id="ProtNLM"/>
    </source>
</evidence>
<evidence type="ECO:0000313" key="2">
    <source>
        <dbReference type="EMBL" id="CAI6296126.1"/>
    </source>
</evidence>
<feature type="signal peptide" evidence="1">
    <location>
        <begin position="1"/>
        <end position="18"/>
    </location>
</feature>
<keyword evidence="3" id="KW-1185">Reference proteome</keyword>
<keyword evidence="1" id="KW-0732">Signal</keyword>
<organism evidence="2 3">
    <name type="scientific">Periconia digitata</name>
    <dbReference type="NCBI Taxonomy" id="1303443"/>
    <lineage>
        <taxon>Eukaryota</taxon>
        <taxon>Fungi</taxon>
        <taxon>Dikarya</taxon>
        <taxon>Ascomycota</taxon>
        <taxon>Pezizomycotina</taxon>
        <taxon>Dothideomycetes</taxon>
        <taxon>Pleosporomycetidae</taxon>
        <taxon>Pleosporales</taxon>
        <taxon>Massarineae</taxon>
        <taxon>Periconiaceae</taxon>
        <taxon>Periconia</taxon>
    </lineage>
</organism>
<accession>A0A9W4XFB8</accession>
<dbReference type="AlphaFoldDB" id="A0A9W4XFB8"/>
<evidence type="ECO:0000256" key="1">
    <source>
        <dbReference type="SAM" id="SignalP"/>
    </source>
</evidence>
<sequence length="96" mass="10879">MRFVWSCWLVGGTSSTAAAWCFRRLLNNHLNTNIPSNTRSPNTFPLPIPNTRGRSIENQDTHGTARTRVKPAQHGVVQLSLKKRIAYYTIPVRGYL</sequence>
<proteinExistence type="predicted"/>
<gene>
    <name evidence="2" type="ORF">PDIGIT_LOCUS2654</name>
</gene>
<dbReference type="EMBL" id="CAOQHR010000002">
    <property type="protein sequence ID" value="CAI6296126.1"/>
    <property type="molecule type" value="Genomic_DNA"/>
</dbReference>
<evidence type="ECO:0000313" key="3">
    <source>
        <dbReference type="Proteomes" id="UP001152607"/>
    </source>
</evidence>